<evidence type="ECO:0000256" key="2">
    <source>
        <dbReference type="ARBA" id="ARBA00023125"/>
    </source>
</evidence>
<evidence type="ECO:0000259" key="5">
    <source>
        <dbReference type="PROSITE" id="PS50048"/>
    </source>
</evidence>
<reference evidence="6 7" key="1">
    <citation type="submission" date="2019-04" db="EMBL/GenBank/DDBJ databases">
        <title>Aspergillus burnettii sp. nov., novel species from soil in southeast Queensland.</title>
        <authorList>
            <person name="Gilchrist C.L.M."/>
            <person name="Pitt J.I."/>
            <person name="Lange L."/>
            <person name="Lacey H.J."/>
            <person name="Vuong D."/>
            <person name="Midgley D.J."/>
            <person name="Greenfield P."/>
            <person name="Bradbury M."/>
            <person name="Lacey E."/>
            <person name="Busk P.K."/>
            <person name="Pilgaard B."/>
            <person name="Chooi Y.H."/>
            <person name="Piggott A.M."/>
        </authorList>
    </citation>
    <scope>NUCLEOTIDE SEQUENCE [LARGE SCALE GENOMIC DNA]</scope>
    <source>
        <strain evidence="6 7">FRR 5400</strain>
    </source>
</reference>
<keyword evidence="3" id="KW-0804">Transcription</keyword>
<comment type="caution">
    <text evidence="6">The sequence shown here is derived from an EMBL/GenBank/DDBJ whole genome shotgun (WGS) entry which is preliminary data.</text>
</comment>
<dbReference type="AlphaFoldDB" id="A0A8H6E666"/>
<dbReference type="SUPFAM" id="SSF57701">
    <property type="entry name" value="Zn2/Cys6 DNA-binding domain"/>
    <property type="match status" value="1"/>
</dbReference>
<feature type="domain" description="Zn(2)-C6 fungal-type" evidence="5">
    <location>
        <begin position="14"/>
        <end position="44"/>
    </location>
</feature>
<evidence type="ECO:0000256" key="1">
    <source>
        <dbReference type="ARBA" id="ARBA00023015"/>
    </source>
</evidence>
<protein>
    <recommendedName>
        <fullName evidence="5">Zn(2)-C6 fungal-type domain-containing protein</fullName>
    </recommendedName>
</protein>
<dbReference type="PROSITE" id="PS00463">
    <property type="entry name" value="ZN2_CY6_FUNGAL_1"/>
    <property type="match status" value="1"/>
</dbReference>
<keyword evidence="2" id="KW-0238">DNA-binding</keyword>
<keyword evidence="4" id="KW-0539">Nucleus</keyword>
<evidence type="ECO:0000313" key="7">
    <source>
        <dbReference type="Proteomes" id="UP000541154"/>
    </source>
</evidence>
<dbReference type="Pfam" id="PF00172">
    <property type="entry name" value="Zn_clus"/>
    <property type="match status" value="1"/>
</dbReference>
<dbReference type="EMBL" id="SPNV01000147">
    <property type="protein sequence ID" value="KAF5859953.1"/>
    <property type="molecule type" value="Genomic_DNA"/>
</dbReference>
<dbReference type="GO" id="GO:0000981">
    <property type="term" value="F:DNA-binding transcription factor activity, RNA polymerase II-specific"/>
    <property type="evidence" value="ECO:0007669"/>
    <property type="project" value="InterPro"/>
</dbReference>
<keyword evidence="1" id="KW-0805">Transcription regulation</keyword>
<dbReference type="PROSITE" id="PS50048">
    <property type="entry name" value="ZN2_CY6_FUNGAL_2"/>
    <property type="match status" value="1"/>
</dbReference>
<dbReference type="Proteomes" id="UP000541154">
    <property type="component" value="Unassembled WGS sequence"/>
</dbReference>
<organism evidence="6 7">
    <name type="scientific">Petromyces alliaceus</name>
    <name type="common">Aspergillus alliaceus</name>
    <dbReference type="NCBI Taxonomy" id="209559"/>
    <lineage>
        <taxon>Eukaryota</taxon>
        <taxon>Fungi</taxon>
        <taxon>Dikarya</taxon>
        <taxon>Ascomycota</taxon>
        <taxon>Pezizomycotina</taxon>
        <taxon>Eurotiomycetes</taxon>
        <taxon>Eurotiomycetidae</taxon>
        <taxon>Eurotiales</taxon>
        <taxon>Aspergillaceae</taxon>
        <taxon>Aspergillus</taxon>
        <taxon>Aspergillus subgen. Circumdati</taxon>
    </lineage>
</organism>
<keyword evidence="7" id="KW-1185">Reference proteome</keyword>
<dbReference type="InterPro" id="IPR036864">
    <property type="entry name" value="Zn2-C6_fun-type_DNA-bd_sf"/>
</dbReference>
<evidence type="ECO:0000313" key="6">
    <source>
        <dbReference type="EMBL" id="KAF5859953.1"/>
    </source>
</evidence>
<dbReference type="InterPro" id="IPR001138">
    <property type="entry name" value="Zn2Cys6_DnaBD"/>
</dbReference>
<proteinExistence type="predicted"/>
<dbReference type="GO" id="GO:0008270">
    <property type="term" value="F:zinc ion binding"/>
    <property type="evidence" value="ECO:0007669"/>
    <property type="project" value="InterPro"/>
</dbReference>
<accession>A0A8H6E666</accession>
<sequence>MESPRETTPKKRLACDRCHARKLRCSRDPTGCLRCIRDGSTCIYSPALKVGRPSKASMAAKDVQSGPSRTIADAALFTLPGTESVSTDSGISLCTPQSHRRGELIPGSSSFFFDCLDLTNHSSAGDDNQEFSSIINHDEVWTTFASPTLNPHEAILDPRLECTSPTKEPRNVANAIERLSHLQQELLRTRMAAPQSGDTSIGRKSVEAALKPGQETLDVVRDLLHQAPRDNGRNSNLACSDWQTALHLVLTPLSLLLSTYNEIVREIRTAVIFTTQGSLSGSPYSGLFDAMDLRLGDLRLDRQLRLILLATVIEYQLNQLHHTLRLFQNKHMQSEMSMAEGMQSSAMTELQSTIRTLLSLIRKILQQSPEI</sequence>
<dbReference type="GO" id="GO:0009893">
    <property type="term" value="P:positive regulation of metabolic process"/>
    <property type="evidence" value="ECO:0007669"/>
    <property type="project" value="UniProtKB-ARBA"/>
</dbReference>
<dbReference type="GO" id="GO:0003677">
    <property type="term" value="F:DNA binding"/>
    <property type="evidence" value="ECO:0007669"/>
    <property type="project" value="UniProtKB-KW"/>
</dbReference>
<evidence type="ECO:0000256" key="4">
    <source>
        <dbReference type="ARBA" id="ARBA00023242"/>
    </source>
</evidence>
<evidence type="ECO:0000256" key="3">
    <source>
        <dbReference type="ARBA" id="ARBA00023163"/>
    </source>
</evidence>
<dbReference type="Gene3D" id="4.10.240.10">
    <property type="entry name" value="Zn(2)-C6 fungal-type DNA-binding domain"/>
    <property type="match status" value="1"/>
</dbReference>
<dbReference type="SMART" id="SM00066">
    <property type="entry name" value="GAL4"/>
    <property type="match status" value="1"/>
</dbReference>
<dbReference type="CDD" id="cd00067">
    <property type="entry name" value="GAL4"/>
    <property type="match status" value="1"/>
</dbReference>
<name>A0A8H6E666_PETAA</name>
<gene>
    <name evidence="6" type="ORF">ETB97_002213</name>
</gene>